<dbReference type="InParanoid" id="D8TSN7"/>
<sequence length="412" mass="42889">MDIGLRPKKRILPSEGEEVQPKCRKVFGHAYPSQRSHDGESRGDLASALPSGGLKAGHAKVDANAREPIQRAIVDLTLNAANEKLYGLYSNSTDDDDFCEIVSGPAAAGPAKPGAATRRAAAAPPPVWDLTTEATEDSSDSLLEISEPDADTGTSTVAPAAAAAATIMPVAAPAPAPRSVADAVTITTSARASPSTRTGICPVCQADDQDAVQRETMRAAERQLSAGTTVALLAPGGATSAAVAEAAAAAGPQCCASCRYCAALATVEAAQHQVCSIVARHPAHGGLRGWVFEVHHAASFNIEALRVGSSLRAERIELGGADIRVYDITDPRVTLAQAQLKACINPKNLRKLNHPKYAGLLKVVLLGFETKDGRRSSVLSYRGVSSAPISNAGLEAAVRLPGDHFFGLMWIK</sequence>
<dbReference type="RefSeq" id="XP_002949384.1">
    <property type="nucleotide sequence ID" value="XM_002949338.1"/>
</dbReference>
<evidence type="ECO:0000313" key="3">
    <source>
        <dbReference type="Proteomes" id="UP000001058"/>
    </source>
</evidence>
<dbReference type="GeneID" id="9618554"/>
<gene>
    <name evidence="2" type="ORF">VOLCADRAFT_89797</name>
</gene>
<evidence type="ECO:0000256" key="1">
    <source>
        <dbReference type="SAM" id="MobiDB-lite"/>
    </source>
</evidence>
<dbReference type="AlphaFoldDB" id="D8TSN7"/>
<keyword evidence="3" id="KW-1185">Reference proteome</keyword>
<feature type="region of interest" description="Disordered" evidence="1">
    <location>
        <begin position="29"/>
        <end position="56"/>
    </location>
</feature>
<dbReference type="Proteomes" id="UP000001058">
    <property type="component" value="Unassembled WGS sequence"/>
</dbReference>
<protein>
    <submittedName>
        <fullName evidence="2">Uncharacterized protein</fullName>
    </submittedName>
</protein>
<dbReference type="KEGG" id="vcn:VOLCADRAFT_89797"/>
<feature type="region of interest" description="Disordered" evidence="1">
    <location>
        <begin position="131"/>
        <end position="154"/>
    </location>
</feature>
<organism evidence="3">
    <name type="scientific">Volvox carteri f. nagariensis</name>
    <dbReference type="NCBI Taxonomy" id="3068"/>
    <lineage>
        <taxon>Eukaryota</taxon>
        <taxon>Viridiplantae</taxon>
        <taxon>Chlorophyta</taxon>
        <taxon>core chlorophytes</taxon>
        <taxon>Chlorophyceae</taxon>
        <taxon>CS clade</taxon>
        <taxon>Chlamydomonadales</taxon>
        <taxon>Volvocaceae</taxon>
        <taxon>Volvox</taxon>
    </lineage>
</organism>
<dbReference type="OrthoDB" id="547314at2759"/>
<dbReference type="EMBL" id="GL378335">
    <property type="protein sequence ID" value="EFJ49403.1"/>
    <property type="molecule type" value="Genomic_DNA"/>
</dbReference>
<proteinExistence type="predicted"/>
<reference evidence="2 3" key="1">
    <citation type="journal article" date="2010" name="Science">
        <title>Genomic analysis of organismal complexity in the multicellular green alga Volvox carteri.</title>
        <authorList>
            <person name="Prochnik S.E."/>
            <person name="Umen J."/>
            <person name="Nedelcu A.M."/>
            <person name="Hallmann A."/>
            <person name="Miller S.M."/>
            <person name="Nishii I."/>
            <person name="Ferris P."/>
            <person name="Kuo A."/>
            <person name="Mitros T."/>
            <person name="Fritz-Laylin L.K."/>
            <person name="Hellsten U."/>
            <person name="Chapman J."/>
            <person name="Simakov O."/>
            <person name="Rensing S.A."/>
            <person name="Terry A."/>
            <person name="Pangilinan J."/>
            <person name="Kapitonov V."/>
            <person name="Jurka J."/>
            <person name="Salamov A."/>
            <person name="Shapiro H."/>
            <person name="Schmutz J."/>
            <person name="Grimwood J."/>
            <person name="Lindquist E."/>
            <person name="Lucas S."/>
            <person name="Grigoriev I.V."/>
            <person name="Schmitt R."/>
            <person name="Kirk D."/>
            <person name="Rokhsar D.S."/>
        </authorList>
    </citation>
    <scope>NUCLEOTIDE SEQUENCE [LARGE SCALE GENOMIC DNA]</scope>
    <source>
        <strain evidence="3">f. Nagariensis / Eve</strain>
    </source>
</reference>
<accession>D8TSN7</accession>
<evidence type="ECO:0000313" key="2">
    <source>
        <dbReference type="EMBL" id="EFJ49403.1"/>
    </source>
</evidence>
<feature type="region of interest" description="Disordered" evidence="1">
    <location>
        <begin position="106"/>
        <end position="125"/>
    </location>
</feature>
<name>D8TSN7_VOLCA</name>
<feature type="compositionally biased region" description="Low complexity" evidence="1">
    <location>
        <begin position="106"/>
        <end position="122"/>
    </location>
</feature>